<dbReference type="Gene3D" id="2.60.120.460">
    <property type="entry name" value="YjbQ-like"/>
    <property type="match status" value="1"/>
</dbReference>
<dbReference type="EMBL" id="WTYQ01000001">
    <property type="protein sequence ID" value="MXP24572.1"/>
    <property type="molecule type" value="Genomic_DNA"/>
</dbReference>
<dbReference type="NCBIfam" id="TIGR00149">
    <property type="entry name" value="TIGR00149_YjbQ"/>
    <property type="match status" value="1"/>
</dbReference>
<evidence type="ECO:0000256" key="1">
    <source>
        <dbReference type="ARBA" id="ARBA00005534"/>
    </source>
</evidence>
<dbReference type="PIRSF" id="PIRSF004681">
    <property type="entry name" value="UCP004681"/>
    <property type="match status" value="1"/>
</dbReference>
<dbReference type="Pfam" id="PF01894">
    <property type="entry name" value="YjbQ"/>
    <property type="match status" value="1"/>
</dbReference>
<name>A0A845A2Y2_9SPHN</name>
<dbReference type="RefSeq" id="WP_160737797.1">
    <property type="nucleotide sequence ID" value="NZ_WTYQ01000001.1"/>
</dbReference>
<dbReference type="AlphaFoldDB" id="A0A845A2Y2"/>
<accession>A0A845A2Y2</accession>
<proteinExistence type="inferred from homology"/>
<evidence type="ECO:0000313" key="2">
    <source>
        <dbReference type="EMBL" id="MXP24572.1"/>
    </source>
</evidence>
<dbReference type="InterPro" id="IPR035917">
    <property type="entry name" value="YjbQ-like_sf"/>
</dbReference>
<evidence type="ECO:0000313" key="3">
    <source>
        <dbReference type="Proteomes" id="UP000460561"/>
    </source>
</evidence>
<dbReference type="SUPFAM" id="SSF111038">
    <property type="entry name" value="YjbQ-like"/>
    <property type="match status" value="1"/>
</dbReference>
<organism evidence="2 3">
    <name type="scientific">Altericroceibacterium indicum</name>
    <dbReference type="NCBI Taxonomy" id="374177"/>
    <lineage>
        <taxon>Bacteria</taxon>
        <taxon>Pseudomonadati</taxon>
        <taxon>Pseudomonadota</taxon>
        <taxon>Alphaproteobacteria</taxon>
        <taxon>Sphingomonadales</taxon>
        <taxon>Erythrobacteraceae</taxon>
        <taxon>Altericroceibacterium</taxon>
    </lineage>
</organism>
<dbReference type="Proteomes" id="UP000460561">
    <property type="component" value="Unassembled WGS sequence"/>
</dbReference>
<sequence length="138" mass="15199">MRQIHTTLSIATRGQSLCECTSDIAEWIAQSGINAGLLTVFCQHTSASLLINENAAREVPGDLLRWLDRAVPEGKHYAHDDEGPDDMPAHIKSMLTGNSLTIPVIAGRMALGTWQGIFLAEHRAMPHRRRVVLHLLGE</sequence>
<dbReference type="PANTHER" id="PTHR30615">
    <property type="entry name" value="UNCHARACTERIZED PROTEIN YJBQ-RELATED"/>
    <property type="match status" value="1"/>
</dbReference>
<keyword evidence="3" id="KW-1185">Reference proteome</keyword>
<comment type="caution">
    <text evidence="2">The sequence shown here is derived from an EMBL/GenBank/DDBJ whole genome shotgun (WGS) entry which is preliminary data.</text>
</comment>
<dbReference type="PANTHER" id="PTHR30615:SF8">
    <property type="entry name" value="UPF0047 PROTEIN C4A8.02C"/>
    <property type="match status" value="1"/>
</dbReference>
<dbReference type="OrthoDB" id="9801725at2"/>
<dbReference type="InterPro" id="IPR001602">
    <property type="entry name" value="UPF0047_YjbQ-like"/>
</dbReference>
<reference evidence="2 3" key="1">
    <citation type="submission" date="2019-12" db="EMBL/GenBank/DDBJ databases">
        <title>Genomic-based taxomic classification of the family Erythrobacteraceae.</title>
        <authorList>
            <person name="Xu L."/>
        </authorList>
    </citation>
    <scope>NUCLEOTIDE SEQUENCE [LARGE SCALE GENOMIC DNA]</scope>
    <source>
        <strain evidence="2 3">DSM 18604</strain>
    </source>
</reference>
<protein>
    <submittedName>
        <fullName evidence="2">YjbQ family protein</fullName>
    </submittedName>
</protein>
<comment type="similarity">
    <text evidence="1">Belongs to the UPF0047 family.</text>
</comment>
<dbReference type="PROSITE" id="PS01314">
    <property type="entry name" value="UPF0047"/>
    <property type="match status" value="1"/>
</dbReference>
<gene>
    <name evidence="2" type="ORF">GRI39_00710</name>
</gene>